<dbReference type="InterPro" id="IPR021265">
    <property type="entry name" value="DUF2842"/>
</dbReference>
<evidence type="ECO:0000313" key="3">
    <source>
        <dbReference type="Proteomes" id="UP001623290"/>
    </source>
</evidence>
<dbReference type="Pfam" id="PF11003">
    <property type="entry name" value="DUF2842"/>
    <property type="match status" value="1"/>
</dbReference>
<organism evidence="2 3">
    <name type="scientific">Thioclava litoralis</name>
    <dbReference type="NCBI Taxonomy" id="3076557"/>
    <lineage>
        <taxon>Bacteria</taxon>
        <taxon>Pseudomonadati</taxon>
        <taxon>Pseudomonadota</taxon>
        <taxon>Alphaproteobacteria</taxon>
        <taxon>Rhodobacterales</taxon>
        <taxon>Paracoccaceae</taxon>
        <taxon>Thioclava</taxon>
    </lineage>
</organism>
<dbReference type="RefSeq" id="WP_406721076.1">
    <property type="nucleotide sequence ID" value="NZ_CP135443.1"/>
</dbReference>
<reference evidence="2 3" key="1">
    <citation type="submission" date="2023-09" db="EMBL/GenBank/DDBJ databases">
        <title>Thioclava shenzhenensis sp. nov., a multidrug resistant bacteria-antagonizing species isolated from coastal seawater.</title>
        <authorList>
            <person name="Long M."/>
        </authorList>
    </citation>
    <scope>NUCLEOTIDE SEQUENCE [LARGE SCALE GENOMIC DNA]</scope>
    <source>
        <strain evidence="2 3">FTW29</strain>
    </source>
</reference>
<proteinExistence type="predicted"/>
<sequence length="84" mass="9270">MAGRHLSWTTRRRLAILVLVIALPLYVVVAVTLANWLEARFGRLPLWAELALYIGLGVAWIFPCKPVFIGVGKADPAKQSDTTP</sequence>
<evidence type="ECO:0000313" key="2">
    <source>
        <dbReference type="EMBL" id="WRY34064.1"/>
    </source>
</evidence>
<keyword evidence="1" id="KW-1133">Transmembrane helix</keyword>
<name>A0ABZ1E289_9RHOB</name>
<gene>
    <name evidence="2" type="ORF">RPE78_01860</name>
</gene>
<dbReference type="Proteomes" id="UP001623290">
    <property type="component" value="Chromosome"/>
</dbReference>
<evidence type="ECO:0000256" key="1">
    <source>
        <dbReference type="SAM" id="Phobius"/>
    </source>
</evidence>
<keyword evidence="1" id="KW-0472">Membrane</keyword>
<keyword evidence="1" id="KW-0812">Transmembrane</keyword>
<accession>A0ABZ1E289</accession>
<protein>
    <submittedName>
        <fullName evidence="2">DUF2842 domain-containing protein</fullName>
    </submittedName>
</protein>
<dbReference type="EMBL" id="CP135443">
    <property type="protein sequence ID" value="WRY34064.1"/>
    <property type="molecule type" value="Genomic_DNA"/>
</dbReference>
<keyword evidence="3" id="KW-1185">Reference proteome</keyword>
<feature type="transmembrane region" description="Helical" evidence="1">
    <location>
        <begin position="46"/>
        <end position="63"/>
    </location>
</feature>